<feature type="compositionally biased region" description="Basic residues" evidence="1">
    <location>
        <begin position="102"/>
        <end position="125"/>
    </location>
</feature>
<reference evidence="2" key="1">
    <citation type="journal article" date="2010" name="Mol. Biosyst.">
        <title>Cloning, sequencing and characterization of the biosynthetic gene cluster of sanglifehrin A, a potent cyclophilin inhibitor.</title>
        <authorList>
            <person name="Qu X."/>
            <person name="Jiang N."/>
            <person name="Xu F."/>
            <person name="Shao L."/>
            <person name="Tang G."/>
            <person name="Wilkinson B."/>
            <person name="Liu W."/>
        </authorList>
    </citation>
    <scope>NUCLEOTIDE SEQUENCE</scope>
    <source>
        <strain evidence="2">DSM 9954</strain>
    </source>
</reference>
<accession>D3U9X9</accession>
<dbReference type="EMBL" id="FJ809786">
    <property type="protein sequence ID" value="ACY06280.1"/>
    <property type="molecule type" value="Genomic_DNA"/>
</dbReference>
<evidence type="ECO:0000256" key="1">
    <source>
        <dbReference type="SAM" id="MobiDB-lite"/>
    </source>
</evidence>
<feature type="compositionally biased region" description="Basic and acidic residues" evidence="1">
    <location>
        <begin position="46"/>
        <end position="56"/>
    </location>
</feature>
<evidence type="ECO:0000313" key="2">
    <source>
        <dbReference type="EMBL" id="ACY06280.1"/>
    </source>
</evidence>
<dbReference type="AlphaFoldDB" id="D3U9X9"/>
<proteinExistence type="predicted"/>
<sequence length="146" mass="16506">MWRPAPPSRMCSRSASFVAIRTFSRSSASSTARDVRYTAAASSVVRLRESECRRGNDTLSSAPYRDHSAPPRHPYRSAAQPVQLHQAARRAENPAPPAARRAASRTRRPKTPIRRLPHRSHRTGRTARPQQQRLLSPVRRRARQSP</sequence>
<protein>
    <submittedName>
        <fullName evidence="2">Ser/Arg-related nuclear matrix-like protein</fullName>
    </submittedName>
</protein>
<organism evidence="2">
    <name type="scientific">Streptomyces flaveolus</name>
    <dbReference type="NCBI Taxonomy" id="67297"/>
    <lineage>
        <taxon>Bacteria</taxon>
        <taxon>Bacillati</taxon>
        <taxon>Actinomycetota</taxon>
        <taxon>Actinomycetes</taxon>
        <taxon>Kitasatosporales</taxon>
        <taxon>Streptomycetaceae</taxon>
        <taxon>Streptomyces</taxon>
    </lineage>
</organism>
<name>D3U9X9_9ACTN</name>
<feature type="region of interest" description="Disordered" evidence="1">
    <location>
        <begin position="41"/>
        <end position="146"/>
    </location>
</feature>